<feature type="compositionally biased region" description="Low complexity" evidence="2">
    <location>
        <begin position="215"/>
        <end position="227"/>
    </location>
</feature>
<feature type="compositionally biased region" description="Polar residues" evidence="2">
    <location>
        <begin position="718"/>
        <end position="729"/>
    </location>
</feature>
<evidence type="ECO:0000313" key="3">
    <source>
        <dbReference type="EMBL" id="KAK0635415.1"/>
    </source>
</evidence>
<feature type="coiled-coil region" evidence="1">
    <location>
        <begin position="875"/>
        <end position="909"/>
    </location>
</feature>
<feature type="compositionally biased region" description="Polar residues" evidence="2">
    <location>
        <begin position="1188"/>
        <end position="1198"/>
    </location>
</feature>
<dbReference type="Proteomes" id="UP001174934">
    <property type="component" value="Unassembled WGS sequence"/>
</dbReference>
<keyword evidence="1" id="KW-0175">Coiled coil</keyword>
<feature type="compositionally biased region" description="Polar residues" evidence="2">
    <location>
        <begin position="340"/>
        <end position="351"/>
    </location>
</feature>
<feature type="compositionally biased region" description="Basic and acidic residues" evidence="2">
    <location>
        <begin position="443"/>
        <end position="453"/>
    </location>
</feature>
<feature type="region of interest" description="Disordered" evidence="2">
    <location>
        <begin position="849"/>
        <end position="875"/>
    </location>
</feature>
<feature type="compositionally biased region" description="Basic and acidic residues" evidence="2">
    <location>
        <begin position="600"/>
        <end position="615"/>
    </location>
</feature>
<dbReference type="EMBL" id="JAULSR010000001">
    <property type="protein sequence ID" value="KAK0635415.1"/>
    <property type="molecule type" value="Genomic_DNA"/>
</dbReference>
<feature type="coiled-coil region" evidence="1">
    <location>
        <begin position="937"/>
        <end position="964"/>
    </location>
</feature>
<evidence type="ECO:0000256" key="1">
    <source>
        <dbReference type="SAM" id="Coils"/>
    </source>
</evidence>
<feature type="compositionally biased region" description="Basic residues" evidence="2">
    <location>
        <begin position="1173"/>
        <end position="1186"/>
    </location>
</feature>
<evidence type="ECO:0000313" key="4">
    <source>
        <dbReference type="Proteomes" id="UP001174934"/>
    </source>
</evidence>
<keyword evidence="4" id="KW-1185">Reference proteome</keyword>
<feature type="compositionally biased region" description="Basic and acidic residues" evidence="2">
    <location>
        <begin position="753"/>
        <end position="767"/>
    </location>
</feature>
<feature type="region of interest" description="Disordered" evidence="2">
    <location>
        <begin position="521"/>
        <end position="835"/>
    </location>
</feature>
<feature type="compositionally biased region" description="Polar residues" evidence="2">
    <location>
        <begin position="577"/>
        <end position="597"/>
    </location>
</feature>
<comment type="caution">
    <text evidence="3">The sequence shown here is derived from an EMBL/GenBank/DDBJ whole genome shotgun (WGS) entry which is preliminary data.</text>
</comment>
<accession>A0AA39XLV8</accession>
<evidence type="ECO:0000256" key="2">
    <source>
        <dbReference type="SAM" id="MobiDB-lite"/>
    </source>
</evidence>
<name>A0AA39XLV8_9PEZI</name>
<proteinExistence type="predicted"/>
<feature type="compositionally biased region" description="Basic residues" evidence="2">
    <location>
        <begin position="306"/>
        <end position="315"/>
    </location>
</feature>
<feature type="region of interest" description="Disordered" evidence="2">
    <location>
        <begin position="1"/>
        <end position="509"/>
    </location>
</feature>
<dbReference type="AlphaFoldDB" id="A0AA39XLV8"/>
<sequence>MQEPRPRDIVSPIHHHQYEQQQPAGEKEPSEPSPSHPDAVEGASMGSRAASQRQRRLVISKDSIRLADDVPGGVVPPPAVSRSNSQAAIMHGQGKRTSKSSSIAELDMPLPPLSSSKATTTTAVVSGAVKGGRIRGSATTGSIASDFDDGLIQQQGHQQKQPRVYIPTRSSDSPFGGGNDDDDVLSANQKGKSKATGVFVRMPTEVGTPRRSLKRLSLSHSSSASASIRGVESKTLSDDIPQEVRSTTANDEGSPKKSSRLPTWKTKSSRRSVVDKSSMDVGTILEVGSGGGTPPPPPPTSPLEKRPHRSARKSLMRLSFHLSKSESDMPPTGGGGIGGESNNNQQQTSKMTFRYIPNRGSRGGTSSGVKTTERSAESGDTSSAEQEGQARPSGVLDIGTNVRKAIRAARLRRSQERSSNMSATTDYEIPNGSGTSKLPMLQRRPDRNTKTADDNAVSQHMLPPPKTPIKKSTAILSNTSPRKKSSRAQSGDPPETPARQTRSATKLTGSAVRAMAALFENASTKENFVPTPMQKVSSWDPKPSGVLSQYTVNPSSSGANSPCKSPTKSGRAKTTGKTRSYSNQSVGQLSWVASTPPVTRKQDSVEELGEIEREGGVVVSAIQGEENNDPNKEETNTTGPADTAALINRRQISLTSGSEAGTEGSMFSMPRPKAREQRDGTPTQSEKYAGPISLKSAMKSPASTSSLRRNENEKTPNKGKSNMHETTVPRQPVRVKSDNSINKVVVIRSPSPPEKEDKTAQKKEKQQKPQPQTPKRKISFSLRQLEPEAESAQEPSLLLPAPPPPSPMTVSVPTTPPSNIKKSQHKTAKPTTAAGAMAAAVTAIAAVTPRLSPSPSPSPAPSPAPVVTESSNKKTEELHAQIRTLQQQLADKTDEVTQLRAALLEMQKQLQQQSISQDTATTTIGIGGDSDNVIARTAALRKLLRETENECRRWRERAEAAEKRVALFVRFGERLKKLREEGKLATTASAAAAADGEDGVITIIKPAGKGDVREVVKRKKEMGSGAVDDEESQGMGGDGQQDYYSPPGKGKEVAGVDGQCHSQQQDERGGRRWSAAGEEHTEDEETVAGRIRMVLHGHRGGSRGTSGINSDSGGDGSGGDDIDDMEDEEQQEYYEVEGEEEDSNEEGEEDQEEEDWLLEEETGPEGEEETTMLHHHEKRQRPHYYHGSRSSNNSTGADQLSDAAAGMWMAAEQDGSRYSHGSC</sequence>
<feature type="compositionally biased region" description="Low complexity" evidence="2">
    <location>
        <begin position="114"/>
        <end position="128"/>
    </location>
</feature>
<feature type="compositionally biased region" description="Polar residues" evidence="2">
    <location>
        <begin position="650"/>
        <end position="659"/>
    </location>
</feature>
<organism evidence="3 4">
    <name type="scientific">Bombardia bombarda</name>
    <dbReference type="NCBI Taxonomy" id="252184"/>
    <lineage>
        <taxon>Eukaryota</taxon>
        <taxon>Fungi</taxon>
        <taxon>Dikarya</taxon>
        <taxon>Ascomycota</taxon>
        <taxon>Pezizomycotina</taxon>
        <taxon>Sordariomycetes</taxon>
        <taxon>Sordariomycetidae</taxon>
        <taxon>Sordariales</taxon>
        <taxon>Lasiosphaeriaceae</taxon>
        <taxon>Bombardia</taxon>
    </lineage>
</organism>
<feature type="region of interest" description="Disordered" evidence="2">
    <location>
        <begin position="1019"/>
        <end position="1200"/>
    </location>
</feature>
<protein>
    <submittedName>
        <fullName evidence="3">Uncharacterized protein</fullName>
    </submittedName>
</protein>
<feature type="compositionally biased region" description="Acidic residues" evidence="2">
    <location>
        <begin position="1118"/>
        <end position="1170"/>
    </location>
</feature>
<gene>
    <name evidence="3" type="ORF">B0T17DRAFT_516221</name>
</gene>
<feature type="compositionally biased region" description="Polar residues" evidence="2">
    <location>
        <begin position="546"/>
        <end position="568"/>
    </location>
</feature>
<reference evidence="3" key="1">
    <citation type="submission" date="2023-06" db="EMBL/GenBank/DDBJ databases">
        <title>Genome-scale phylogeny and comparative genomics of the fungal order Sordariales.</title>
        <authorList>
            <consortium name="Lawrence Berkeley National Laboratory"/>
            <person name="Hensen N."/>
            <person name="Bonometti L."/>
            <person name="Westerberg I."/>
            <person name="Brannstrom I.O."/>
            <person name="Guillou S."/>
            <person name="Cros-Aarteil S."/>
            <person name="Calhoun S."/>
            <person name="Haridas S."/>
            <person name="Kuo A."/>
            <person name="Mondo S."/>
            <person name="Pangilinan J."/>
            <person name="Riley R."/>
            <person name="LaButti K."/>
            <person name="Andreopoulos B."/>
            <person name="Lipzen A."/>
            <person name="Chen C."/>
            <person name="Yanf M."/>
            <person name="Daum C."/>
            <person name="Ng V."/>
            <person name="Clum A."/>
            <person name="Steindorff A."/>
            <person name="Ohm R."/>
            <person name="Martin F."/>
            <person name="Silar P."/>
            <person name="Natvig D."/>
            <person name="Lalanne C."/>
            <person name="Gautier V."/>
            <person name="Ament-velasquez S.L."/>
            <person name="Kruys A."/>
            <person name="Hutchinson M.I."/>
            <person name="Powell A.J."/>
            <person name="Barry K."/>
            <person name="Miller A.N."/>
            <person name="Grigoriev I.V."/>
            <person name="Debuchy R."/>
            <person name="Gladieux P."/>
            <person name="Thoren M.H."/>
            <person name="Johannesson H."/>
        </authorList>
    </citation>
    <scope>NUCLEOTIDE SEQUENCE</scope>
    <source>
        <strain evidence="3">SMH3391-2</strain>
    </source>
</reference>
<feature type="compositionally biased region" description="Pro residues" evidence="2">
    <location>
        <begin position="852"/>
        <end position="864"/>
    </location>
</feature>
<feature type="compositionally biased region" description="Polar residues" evidence="2">
    <location>
        <begin position="498"/>
        <end position="508"/>
    </location>
</feature>